<name>A0A1G8XS63_9RHOB</name>
<evidence type="ECO:0000256" key="2">
    <source>
        <dbReference type="ARBA" id="ARBA00009853"/>
    </source>
</evidence>
<evidence type="ECO:0000256" key="6">
    <source>
        <dbReference type="SAM" id="Phobius"/>
    </source>
</evidence>
<feature type="transmembrane region" description="Helical" evidence="6">
    <location>
        <begin position="124"/>
        <end position="141"/>
    </location>
</feature>
<evidence type="ECO:0000256" key="1">
    <source>
        <dbReference type="ARBA" id="ARBA00004141"/>
    </source>
</evidence>
<dbReference type="PANTHER" id="PTHR22911:SF6">
    <property type="entry name" value="SOLUTE CARRIER FAMILY 35 MEMBER G1"/>
    <property type="match status" value="1"/>
</dbReference>
<feature type="transmembrane region" description="Helical" evidence="6">
    <location>
        <begin position="205"/>
        <end position="227"/>
    </location>
</feature>
<evidence type="ECO:0000313" key="9">
    <source>
        <dbReference type="Proteomes" id="UP000199328"/>
    </source>
</evidence>
<dbReference type="Gene3D" id="1.10.3730.20">
    <property type="match status" value="1"/>
</dbReference>
<dbReference type="GO" id="GO:0016020">
    <property type="term" value="C:membrane"/>
    <property type="evidence" value="ECO:0007669"/>
    <property type="project" value="UniProtKB-SubCell"/>
</dbReference>
<evidence type="ECO:0000256" key="3">
    <source>
        <dbReference type="ARBA" id="ARBA00022692"/>
    </source>
</evidence>
<dbReference type="InterPro" id="IPR037185">
    <property type="entry name" value="EmrE-like"/>
</dbReference>
<dbReference type="AlphaFoldDB" id="A0A1G8XS63"/>
<protein>
    <submittedName>
        <fullName evidence="8">Permease of the drug/metabolite transporter (DMT) superfamily</fullName>
    </submittedName>
</protein>
<feature type="transmembrane region" description="Helical" evidence="6">
    <location>
        <begin position="35"/>
        <end position="55"/>
    </location>
</feature>
<feature type="transmembrane region" description="Helical" evidence="6">
    <location>
        <begin position="234"/>
        <end position="254"/>
    </location>
</feature>
<feature type="transmembrane region" description="Helical" evidence="6">
    <location>
        <begin position="260"/>
        <end position="278"/>
    </location>
</feature>
<dbReference type="OrthoDB" id="7818056at2"/>
<dbReference type="Pfam" id="PF00892">
    <property type="entry name" value="EamA"/>
    <property type="match status" value="2"/>
</dbReference>
<comment type="similarity">
    <text evidence="2">Belongs to the drug/metabolite transporter (DMT) superfamily. 10 TMS drug/metabolite exporter (DME) (TC 2.A.7.3) family.</text>
</comment>
<dbReference type="PANTHER" id="PTHR22911">
    <property type="entry name" value="ACYL-MALONYL CONDENSING ENZYME-RELATED"/>
    <property type="match status" value="1"/>
</dbReference>
<keyword evidence="9" id="KW-1185">Reference proteome</keyword>
<reference evidence="9" key="1">
    <citation type="submission" date="2016-10" db="EMBL/GenBank/DDBJ databases">
        <authorList>
            <person name="Varghese N."/>
            <person name="Submissions S."/>
        </authorList>
    </citation>
    <scope>NUCLEOTIDE SEQUENCE [LARGE SCALE GENOMIC DNA]</scope>
    <source>
        <strain evidence="9">CGMCC 1.10789</strain>
    </source>
</reference>
<dbReference type="STRING" id="990712.SAMN05216257_10139"/>
<keyword evidence="5 6" id="KW-0472">Membrane</keyword>
<feature type="transmembrane region" description="Helical" evidence="6">
    <location>
        <begin position="67"/>
        <end position="88"/>
    </location>
</feature>
<keyword evidence="4 6" id="KW-1133">Transmembrane helix</keyword>
<evidence type="ECO:0000256" key="4">
    <source>
        <dbReference type="ARBA" id="ARBA00022989"/>
    </source>
</evidence>
<proteinExistence type="inferred from homology"/>
<evidence type="ECO:0000313" key="8">
    <source>
        <dbReference type="EMBL" id="SDJ93398.1"/>
    </source>
</evidence>
<evidence type="ECO:0000256" key="5">
    <source>
        <dbReference type="ARBA" id="ARBA00023136"/>
    </source>
</evidence>
<feature type="transmembrane region" description="Helical" evidence="6">
    <location>
        <begin position="94"/>
        <end position="112"/>
    </location>
</feature>
<keyword evidence="3 6" id="KW-0812">Transmembrane</keyword>
<feature type="domain" description="EamA" evidence="7">
    <location>
        <begin position="6"/>
        <end position="138"/>
    </location>
</feature>
<organism evidence="8 9">
    <name type="scientific">Meinhardsimonia xiamenensis</name>
    <dbReference type="NCBI Taxonomy" id="990712"/>
    <lineage>
        <taxon>Bacteria</taxon>
        <taxon>Pseudomonadati</taxon>
        <taxon>Pseudomonadota</taxon>
        <taxon>Alphaproteobacteria</taxon>
        <taxon>Rhodobacterales</taxon>
        <taxon>Paracoccaceae</taxon>
        <taxon>Meinhardsimonia</taxon>
    </lineage>
</organism>
<feature type="transmembrane region" description="Helical" evidence="6">
    <location>
        <begin position="178"/>
        <end position="199"/>
    </location>
</feature>
<accession>A0A1G8XS63</accession>
<dbReference type="InterPro" id="IPR000620">
    <property type="entry name" value="EamA_dom"/>
</dbReference>
<evidence type="ECO:0000259" key="7">
    <source>
        <dbReference type="Pfam" id="PF00892"/>
    </source>
</evidence>
<sequence>MHSNLSGALFALAAFALFATHDVIIKWLGAVYTPFQLIFFATLMSFPLVTVMLMSDRTEAHLRPVHPWWSALRTGCVVVAMLCGFYAFSVLPLAQVYAILFMAPIVITLLSIPILGERVGWRRGLAVLAGLVGVLIVLRPGGASLTLGHLAAITSAVASGTASVIVRRIGRDERPVVLLMYPLMASYLIMGGVLGFVYEPMPVEHLAGVALIAFLGFVAGLLMIAAYRRAEAAIVAPMQYSQILWATGYGAAFFGETVDAATMTGAAVIIAAGLYIVFREARKPASQTPVLRTRSRGYGMSFRISPFLRRSRDGDDDSGTG</sequence>
<dbReference type="Proteomes" id="UP000199328">
    <property type="component" value="Unassembled WGS sequence"/>
</dbReference>
<feature type="transmembrane region" description="Helical" evidence="6">
    <location>
        <begin position="147"/>
        <end position="166"/>
    </location>
</feature>
<dbReference type="SUPFAM" id="SSF103481">
    <property type="entry name" value="Multidrug resistance efflux transporter EmrE"/>
    <property type="match status" value="2"/>
</dbReference>
<dbReference type="RefSeq" id="WP_092497020.1">
    <property type="nucleotide sequence ID" value="NZ_FNFV01000001.1"/>
</dbReference>
<feature type="domain" description="EamA" evidence="7">
    <location>
        <begin position="147"/>
        <end position="277"/>
    </location>
</feature>
<comment type="subcellular location">
    <subcellularLocation>
        <location evidence="1">Membrane</location>
        <topology evidence="1">Multi-pass membrane protein</topology>
    </subcellularLocation>
</comment>
<dbReference type="EMBL" id="FNFV01000001">
    <property type="protein sequence ID" value="SDJ93398.1"/>
    <property type="molecule type" value="Genomic_DNA"/>
</dbReference>
<gene>
    <name evidence="8" type="ORF">SAMN05216257_10139</name>
</gene>